<keyword evidence="8" id="KW-0694">RNA-binding</keyword>
<keyword evidence="9" id="KW-0539">Nucleus</keyword>
<sequence>MPREAEPSQNEKDFVLQALEENQRLDGRALDQYRPLELSFGDEYGVAEVKFGKTRVLARVASEVTVPYSDRPFDGVFTISTEFSPMVSPAYEVNRPNEGEMLLSRILEKTVRRSGALDTESLCLIAGQKCWAIRVDVHVLSNDGNIIDAACLAMVAALRHFRRPDTSIEGGVVTVYTPAEREPVPLSWLHSPLTVTFGFYGAEGKTVVLDATAMEEQLRESAFCVSLNKHGEVCHMIKIGGLAVDAVDLLQCGATATQKVKEFTALLEEKLREDAKVRDKGGFMAELRAENDRQVS</sequence>
<dbReference type="GO" id="GO:0034475">
    <property type="term" value="P:U4 snRNA 3'-end processing"/>
    <property type="evidence" value="ECO:0007669"/>
    <property type="project" value="EnsemblFungi"/>
</dbReference>
<evidence type="ECO:0000256" key="3">
    <source>
        <dbReference type="ARBA" id="ARBA00006678"/>
    </source>
</evidence>
<keyword evidence="14" id="KW-1185">Reference proteome</keyword>
<comment type="subcellular location">
    <subcellularLocation>
        <location evidence="1">Cytoplasm</location>
    </subcellularLocation>
    <subcellularLocation>
        <location evidence="2">Nucleus</location>
        <location evidence="2">Nucleolus</location>
    </subcellularLocation>
</comment>
<dbReference type="Gene3D" id="3.30.230.70">
    <property type="entry name" value="GHMP Kinase, N-terminal domain"/>
    <property type="match status" value="1"/>
</dbReference>
<dbReference type="SUPFAM" id="SSF55666">
    <property type="entry name" value="Ribonuclease PH domain 2-like"/>
    <property type="match status" value="1"/>
</dbReference>
<dbReference type="GO" id="GO:0034476">
    <property type="term" value="P:U5 snRNA 3'-end processing"/>
    <property type="evidence" value="ECO:0007669"/>
    <property type="project" value="EnsemblFungi"/>
</dbReference>
<keyword evidence="6" id="KW-0698">rRNA processing</keyword>
<dbReference type="FunFam" id="3.30.230.70:FF:000005">
    <property type="entry name" value="Exosome complex component RRP45"/>
    <property type="match status" value="1"/>
</dbReference>
<evidence type="ECO:0000256" key="5">
    <source>
        <dbReference type="ARBA" id="ARBA00022490"/>
    </source>
</evidence>
<dbReference type="GO" id="GO:0000177">
    <property type="term" value="C:cytoplasmic exosome (RNase complex)"/>
    <property type="evidence" value="ECO:0007669"/>
    <property type="project" value="EnsemblFungi"/>
</dbReference>
<dbReference type="Proteomes" id="UP000033483">
    <property type="component" value="Unassembled WGS sequence"/>
</dbReference>
<dbReference type="Pfam" id="PF01138">
    <property type="entry name" value="RNase_PH"/>
    <property type="match status" value="1"/>
</dbReference>
<dbReference type="InterPro" id="IPR015847">
    <property type="entry name" value="ExoRNase_PH_dom2"/>
</dbReference>
<dbReference type="Pfam" id="PF03725">
    <property type="entry name" value="RNase_PH_C"/>
    <property type="match status" value="1"/>
</dbReference>
<dbReference type="GO" id="GO:0000176">
    <property type="term" value="C:nuclear exosome (RNase complex)"/>
    <property type="evidence" value="ECO:0007669"/>
    <property type="project" value="EnsemblFungi"/>
</dbReference>
<dbReference type="EMBL" id="LAEV01001982">
    <property type="protein sequence ID" value="KKA26767.1"/>
    <property type="molecule type" value="Genomic_DNA"/>
</dbReference>
<dbReference type="InterPro" id="IPR001247">
    <property type="entry name" value="ExoRNase_PH_dom1"/>
</dbReference>
<evidence type="ECO:0000256" key="7">
    <source>
        <dbReference type="ARBA" id="ARBA00022835"/>
    </source>
</evidence>
<name>A0A0F4Z8D8_9PEZI</name>
<organism evidence="13 14">
    <name type="scientific">Thielaviopsis punctulata</name>
    <dbReference type="NCBI Taxonomy" id="72032"/>
    <lineage>
        <taxon>Eukaryota</taxon>
        <taxon>Fungi</taxon>
        <taxon>Dikarya</taxon>
        <taxon>Ascomycota</taxon>
        <taxon>Pezizomycotina</taxon>
        <taxon>Sordariomycetes</taxon>
        <taxon>Hypocreomycetidae</taxon>
        <taxon>Microascales</taxon>
        <taxon>Ceratocystidaceae</taxon>
        <taxon>Thielaviopsis</taxon>
    </lineage>
</organism>
<dbReference type="AlphaFoldDB" id="A0A0F4Z8D8"/>
<evidence type="ECO:0000256" key="4">
    <source>
        <dbReference type="ARBA" id="ARBA00019572"/>
    </source>
</evidence>
<dbReference type="PANTHER" id="PTHR11097:SF14">
    <property type="entry name" value="EXOSOME COMPLEX COMPONENT RRP45"/>
    <property type="match status" value="1"/>
</dbReference>
<evidence type="ECO:0000256" key="10">
    <source>
        <dbReference type="ARBA" id="ARBA00077933"/>
    </source>
</evidence>
<comment type="caution">
    <text evidence="13">The sequence shown here is derived from an EMBL/GenBank/DDBJ whole genome shotgun (WGS) entry which is preliminary data.</text>
</comment>
<evidence type="ECO:0000259" key="11">
    <source>
        <dbReference type="Pfam" id="PF01138"/>
    </source>
</evidence>
<dbReference type="GO" id="GO:0016075">
    <property type="term" value="P:rRNA catabolic process"/>
    <property type="evidence" value="ECO:0007669"/>
    <property type="project" value="TreeGrafter"/>
</dbReference>
<dbReference type="OrthoDB" id="10264038at2759"/>
<dbReference type="GO" id="GO:0000467">
    <property type="term" value="P:exonucleolytic trimming to generate mature 3'-end of 5.8S rRNA from tricistronic rRNA transcript (SSU-rRNA, 5.8S rRNA, LSU-rRNA)"/>
    <property type="evidence" value="ECO:0007669"/>
    <property type="project" value="EnsemblFungi"/>
</dbReference>
<evidence type="ECO:0000259" key="12">
    <source>
        <dbReference type="Pfam" id="PF03725"/>
    </source>
</evidence>
<dbReference type="GO" id="GO:0071035">
    <property type="term" value="P:nuclear polyadenylation-dependent rRNA catabolic process"/>
    <property type="evidence" value="ECO:0007669"/>
    <property type="project" value="EnsemblFungi"/>
</dbReference>
<dbReference type="GO" id="GO:0071028">
    <property type="term" value="P:nuclear mRNA surveillance"/>
    <property type="evidence" value="ECO:0007669"/>
    <property type="project" value="TreeGrafter"/>
</dbReference>
<dbReference type="InterPro" id="IPR050590">
    <property type="entry name" value="Exosome_comp_Rrp42_subfam"/>
</dbReference>
<keyword evidence="5" id="KW-0963">Cytoplasm</keyword>
<dbReference type="GO" id="GO:0005730">
    <property type="term" value="C:nucleolus"/>
    <property type="evidence" value="ECO:0007669"/>
    <property type="project" value="UniProtKB-SubCell"/>
</dbReference>
<evidence type="ECO:0000256" key="1">
    <source>
        <dbReference type="ARBA" id="ARBA00004496"/>
    </source>
</evidence>
<dbReference type="PANTHER" id="PTHR11097">
    <property type="entry name" value="EXOSOME COMPLEX EXONUCLEASE RIBOSOMAL RNA PROCESSING PROTEIN"/>
    <property type="match status" value="1"/>
</dbReference>
<proteinExistence type="inferred from homology"/>
<reference evidence="13 14" key="1">
    <citation type="submission" date="2015-03" db="EMBL/GenBank/DDBJ databases">
        <authorList>
            <person name="Radwan O."/>
            <person name="Al-Naeli F.A."/>
            <person name="Rendon G.A."/>
            <person name="Fields C."/>
        </authorList>
    </citation>
    <scope>NUCLEOTIDE SEQUENCE [LARGE SCALE GENOMIC DNA]</scope>
    <source>
        <strain evidence="13">CR-DP1</strain>
    </source>
</reference>
<dbReference type="InterPro" id="IPR033100">
    <property type="entry name" value="Rrp45"/>
</dbReference>
<evidence type="ECO:0000256" key="2">
    <source>
        <dbReference type="ARBA" id="ARBA00004604"/>
    </source>
</evidence>
<evidence type="ECO:0000313" key="13">
    <source>
        <dbReference type="EMBL" id="KKA26767.1"/>
    </source>
</evidence>
<accession>A0A0F4Z8D8</accession>
<dbReference type="SUPFAM" id="SSF54211">
    <property type="entry name" value="Ribosomal protein S5 domain 2-like"/>
    <property type="match status" value="1"/>
</dbReference>
<protein>
    <recommendedName>
        <fullName evidence="4">Exosome complex component RRP45</fullName>
    </recommendedName>
    <alternativeName>
        <fullName evidence="10">Ribosomal RNA-processing protein 45</fullName>
    </alternativeName>
</protein>
<dbReference type="GO" id="GO:0035925">
    <property type="term" value="F:mRNA 3'-UTR AU-rich region binding"/>
    <property type="evidence" value="ECO:0007669"/>
    <property type="project" value="TreeGrafter"/>
</dbReference>
<dbReference type="InterPro" id="IPR020568">
    <property type="entry name" value="Ribosomal_Su5_D2-typ_SF"/>
</dbReference>
<comment type="similarity">
    <text evidence="3">Belongs to the RNase PH family.</text>
</comment>
<dbReference type="GO" id="GO:0034473">
    <property type="term" value="P:U1 snRNA 3'-end processing"/>
    <property type="evidence" value="ECO:0007669"/>
    <property type="project" value="EnsemblFungi"/>
</dbReference>
<evidence type="ECO:0000256" key="6">
    <source>
        <dbReference type="ARBA" id="ARBA00022552"/>
    </source>
</evidence>
<evidence type="ECO:0000313" key="14">
    <source>
        <dbReference type="Proteomes" id="UP000033483"/>
    </source>
</evidence>
<keyword evidence="7" id="KW-0271">Exosome</keyword>
<dbReference type="InterPro" id="IPR027408">
    <property type="entry name" value="PNPase/RNase_PH_dom_sf"/>
</dbReference>
<feature type="domain" description="Exoribonuclease phosphorolytic" evidence="12">
    <location>
        <begin position="191"/>
        <end position="258"/>
    </location>
</feature>
<dbReference type="CDD" id="cd11368">
    <property type="entry name" value="RNase_PH_RRP45"/>
    <property type="match status" value="1"/>
</dbReference>
<feature type="domain" description="Exoribonuclease phosphorolytic" evidence="11">
    <location>
        <begin position="32"/>
        <end position="164"/>
    </location>
</feature>
<dbReference type="GO" id="GO:0071038">
    <property type="term" value="P:TRAMP-dependent tRNA surveillance pathway"/>
    <property type="evidence" value="ECO:0007669"/>
    <property type="project" value="EnsemblFungi"/>
</dbReference>
<dbReference type="InterPro" id="IPR036345">
    <property type="entry name" value="ExoRNase_PH_dom2_sf"/>
</dbReference>
<evidence type="ECO:0000256" key="8">
    <source>
        <dbReference type="ARBA" id="ARBA00022884"/>
    </source>
</evidence>
<gene>
    <name evidence="13" type="ORF">TD95_001706</name>
</gene>
<evidence type="ECO:0000256" key="9">
    <source>
        <dbReference type="ARBA" id="ARBA00023242"/>
    </source>
</evidence>